<dbReference type="EMBL" id="KN837217">
    <property type="protein sequence ID" value="KIJ33099.1"/>
    <property type="molecule type" value="Genomic_DNA"/>
</dbReference>
<dbReference type="OrthoDB" id="3222453at2759"/>
<gene>
    <name evidence="1" type="ORF">M422DRAFT_52564</name>
</gene>
<dbReference type="Proteomes" id="UP000054279">
    <property type="component" value="Unassembled WGS sequence"/>
</dbReference>
<accession>A0A0C9UE94</accession>
<dbReference type="AlphaFoldDB" id="A0A0C9UE94"/>
<protein>
    <submittedName>
        <fullName evidence="1">Uncharacterized protein</fullName>
    </submittedName>
</protein>
<reference evidence="1 2" key="1">
    <citation type="submission" date="2014-06" db="EMBL/GenBank/DDBJ databases">
        <title>Evolutionary Origins and Diversification of the Mycorrhizal Mutualists.</title>
        <authorList>
            <consortium name="DOE Joint Genome Institute"/>
            <consortium name="Mycorrhizal Genomics Consortium"/>
            <person name="Kohler A."/>
            <person name="Kuo A."/>
            <person name="Nagy L.G."/>
            <person name="Floudas D."/>
            <person name="Copeland A."/>
            <person name="Barry K.W."/>
            <person name="Cichocki N."/>
            <person name="Veneault-Fourrey C."/>
            <person name="LaButti K."/>
            <person name="Lindquist E.A."/>
            <person name="Lipzen A."/>
            <person name="Lundell T."/>
            <person name="Morin E."/>
            <person name="Murat C."/>
            <person name="Riley R."/>
            <person name="Ohm R."/>
            <person name="Sun H."/>
            <person name="Tunlid A."/>
            <person name="Henrissat B."/>
            <person name="Grigoriev I.V."/>
            <person name="Hibbett D.S."/>
            <person name="Martin F."/>
        </authorList>
    </citation>
    <scope>NUCLEOTIDE SEQUENCE [LARGE SCALE GENOMIC DNA]</scope>
    <source>
        <strain evidence="1 2">SS14</strain>
    </source>
</reference>
<sequence>MPRSYEIYIDQLATQLQGCPLWEPLHPKVDPVDIGDVGYLSENGGWIKLFNLREENRDKLPADTEFDCLEIRPADVGNGILRGPRYSKSVKEVGVDISVDVQSAKAEMSYQCQEERGAVLFIADDAVTREALNKLRFAKIMLHDVGSWLEFAKKRDRPISMKDLIFVTGYVRTTTWAATVFNKKSQSCRFVAGGRVPITETGATIELWGSLHRVNGAAWTGGPEE</sequence>
<organism evidence="1 2">
    <name type="scientific">Sphaerobolus stellatus (strain SS14)</name>
    <dbReference type="NCBI Taxonomy" id="990650"/>
    <lineage>
        <taxon>Eukaryota</taxon>
        <taxon>Fungi</taxon>
        <taxon>Dikarya</taxon>
        <taxon>Basidiomycota</taxon>
        <taxon>Agaricomycotina</taxon>
        <taxon>Agaricomycetes</taxon>
        <taxon>Phallomycetidae</taxon>
        <taxon>Geastrales</taxon>
        <taxon>Sphaerobolaceae</taxon>
        <taxon>Sphaerobolus</taxon>
    </lineage>
</organism>
<evidence type="ECO:0000313" key="1">
    <source>
        <dbReference type="EMBL" id="KIJ33099.1"/>
    </source>
</evidence>
<keyword evidence="2" id="KW-1185">Reference proteome</keyword>
<proteinExistence type="predicted"/>
<name>A0A0C9UE94_SPHS4</name>
<evidence type="ECO:0000313" key="2">
    <source>
        <dbReference type="Proteomes" id="UP000054279"/>
    </source>
</evidence>
<dbReference type="HOGENOM" id="CLU_021108_2_0_1"/>